<comment type="caution">
    <text evidence="1">The sequence shown here is derived from an EMBL/GenBank/DDBJ whole genome shotgun (WGS) entry which is preliminary data.</text>
</comment>
<protein>
    <submittedName>
        <fullName evidence="1">Uncharacterized protein</fullName>
    </submittedName>
</protein>
<gene>
    <name evidence="1" type="ORF">NU08_0276</name>
</gene>
<evidence type="ECO:0000313" key="2">
    <source>
        <dbReference type="Proteomes" id="UP000290433"/>
    </source>
</evidence>
<dbReference type="AlphaFoldDB" id="A0A444W4N2"/>
<sequence>MFLHLKFNSGFVMLIGEIALDVNSVHLKKKYSVRDAF</sequence>
<dbReference type="Proteomes" id="UP000290433">
    <property type="component" value="Unassembled WGS sequence"/>
</dbReference>
<organism evidence="1 2">
    <name type="scientific">Flavobacterium anhuiense</name>
    <dbReference type="NCBI Taxonomy" id="459526"/>
    <lineage>
        <taxon>Bacteria</taxon>
        <taxon>Pseudomonadati</taxon>
        <taxon>Bacteroidota</taxon>
        <taxon>Flavobacteriia</taxon>
        <taxon>Flavobacteriales</taxon>
        <taxon>Flavobacteriaceae</taxon>
        <taxon>Flavobacterium</taxon>
    </lineage>
</organism>
<evidence type="ECO:0000313" key="1">
    <source>
        <dbReference type="EMBL" id="RYJ40839.1"/>
    </source>
</evidence>
<reference evidence="1 2" key="1">
    <citation type="submission" date="2014-12" db="EMBL/GenBank/DDBJ databases">
        <title>Genome sequence of Flavobacterium anhuiense RCM74.</title>
        <authorList>
            <person name="Kim J.F."/>
            <person name="Song J.Y."/>
            <person name="Kwak M.-J."/>
            <person name="Lee S.-W."/>
        </authorList>
    </citation>
    <scope>NUCLEOTIDE SEQUENCE [LARGE SCALE GENOMIC DNA]</scope>
    <source>
        <strain evidence="1 2">RCM74</strain>
    </source>
</reference>
<proteinExistence type="predicted"/>
<accession>A0A444W4N2</accession>
<dbReference type="EMBL" id="JUIV01000001">
    <property type="protein sequence ID" value="RYJ40839.1"/>
    <property type="molecule type" value="Genomic_DNA"/>
</dbReference>
<name>A0A444W4N2_9FLAO</name>